<name>A0AB38RCS9_RHOSG</name>
<feature type="region of interest" description="Disordered" evidence="1">
    <location>
        <begin position="84"/>
        <end position="105"/>
    </location>
</feature>
<proteinExistence type="predicted"/>
<dbReference type="AlphaFoldDB" id="A0AB38RCS9"/>
<evidence type="ECO:0000313" key="3">
    <source>
        <dbReference type="Proteomes" id="UP000831484"/>
    </source>
</evidence>
<organism evidence="2 3">
    <name type="scientific">Rhodococcus qingshengii JCM 15477</name>
    <dbReference type="NCBI Taxonomy" id="1303681"/>
    <lineage>
        <taxon>Bacteria</taxon>
        <taxon>Bacillati</taxon>
        <taxon>Actinomycetota</taxon>
        <taxon>Actinomycetes</taxon>
        <taxon>Mycobacteriales</taxon>
        <taxon>Nocardiaceae</taxon>
        <taxon>Rhodococcus</taxon>
        <taxon>Rhodococcus erythropolis group</taxon>
    </lineage>
</organism>
<evidence type="ECO:0000256" key="1">
    <source>
        <dbReference type="SAM" id="MobiDB-lite"/>
    </source>
</evidence>
<protein>
    <submittedName>
        <fullName evidence="2">Uncharacterized protein</fullName>
    </submittedName>
</protein>
<reference evidence="3" key="1">
    <citation type="journal article" date="2022" name="Environ. Microbiol.">
        <title>Functional analysis, diversity, and distribution of carbendazim hydrolases MheI and CbmA, responsible for the initial step in carbendazim degradation.</title>
        <authorList>
            <person name="Zhang M."/>
            <person name="Bai X."/>
            <person name="Li Q."/>
            <person name="Zhang L."/>
            <person name="Zhu Q."/>
            <person name="Gao S."/>
            <person name="Ke Z."/>
            <person name="Jiang M."/>
            <person name="Hu J."/>
            <person name="Qiu J."/>
            <person name="Hong Q."/>
        </authorList>
    </citation>
    <scope>NUCLEOTIDE SEQUENCE [LARGE SCALE GENOMIC DNA]</scope>
    <source>
        <strain evidence="3">djl-6</strain>
    </source>
</reference>
<dbReference type="Proteomes" id="UP000831484">
    <property type="component" value="Chromosome"/>
</dbReference>
<sequence>MAEPAFDYVAVLVIGGVEDDRPAASRAATFAVPLLVSGFRDDGLDAALAQLRPGRAGRVRFVSADRIRSRPRSPDLPSDAQLLRKRQQHRRIPGLAGSDQRDQRQPVAVDELMDLGRQPTPRAADPVIRRLDRWIRVVRPIPLWGGSCSSHADARE</sequence>
<keyword evidence="3" id="KW-1185">Reference proteome</keyword>
<accession>A0AB38RCS9</accession>
<evidence type="ECO:0000313" key="2">
    <source>
        <dbReference type="EMBL" id="UPU42942.1"/>
    </source>
</evidence>
<dbReference type="EMBL" id="CP096563">
    <property type="protein sequence ID" value="UPU42942.1"/>
    <property type="molecule type" value="Genomic_DNA"/>
</dbReference>
<gene>
    <name evidence="2" type="ORF">M0639_28595</name>
</gene>